<proteinExistence type="predicted"/>
<protein>
    <submittedName>
        <fullName evidence="2">Uncharacterized protein</fullName>
    </submittedName>
</protein>
<reference evidence="2" key="1">
    <citation type="journal article" date="2019" name="Sci. Rep.">
        <title>Draft genome of Tanacetum cinerariifolium, the natural source of mosquito coil.</title>
        <authorList>
            <person name="Yamashiro T."/>
            <person name="Shiraishi A."/>
            <person name="Satake H."/>
            <person name="Nakayama K."/>
        </authorList>
    </citation>
    <scope>NUCLEOTIDE SEQUENCE</scope>
</reference>
<evidence type="ECO:0000256" key="1">
    <source>
        <dbReference type="SAM" id="MobiDB-lite"/>
    </source>
</evidence>
<organism evidence="2">
    <name type="scientific">Tanacetum cinerariifolium</name>
    <name type="common">Dalmatian daisy</name>
    <name type="synonym">Chrysanthemum cinerariifolium</name>
    <dbReference type="NCBI Taxonomy" id="118510"/>
    <lineage>
        <taxon>Eukaryota</taxon>
        <taxon>Viridiplantae</taxon>
        <taxon>Streptophyta</taxon>
        <taxon>Embryophyta</taxon>
        <taxon>Tracheophyta</taxon>
        <taxon>Spermatophyta</taxon>
        <taxon>Magnoliopsida</taxon>
        <taxon>eudicotyledons</taxon>
        <taxon>Gunneridae</taxon>
        <taxon>Pentapetalae</taxon>
        <taxon>asterids</taxon>
        <taxon>campanulids</taxon>
        <taxon>Asterales</taxon>
        <taxon>Asteraceae</taxon>
        <taxon>Asteroideae</taxon>
        <taxon>Anthemideae</taxon>
        <taxon>Anthemidinae</taxon>
        <taxon>Tanacetum</taxon>
    </lineage>
</organism>
<feature type="region of interest" description="Disordered" evidence="1">
    <location>
        <begin position="30"/>
        <end position="116"/>
    </location>
</feature>
<gene>
    <name evidence="2" type="ORF">Tci_012803</name>
</gene>
<accession>A0A6L2JY88</accession>
<feature type="compositionally biased region" description="Basic and acidic residues" evidence="1">
    <location>
        <begin position="80"/>
        <end position="96"/>
    </location>
</feature>
<dbReference type="AlphaFoldDB" id="A0A6L2JY88"/>
<sequence length="195" mass="22947">MRGYTLKQLKQYSFEEIKMPFDNTMKSIRRFVPMESKGQATDSKAGEGISKEGKSLKRSAEEELGQEQKVEEELAQQEDVVAKQDEKESSKKDGGRLKRKTLKAREDKVKRQKKQDDPKKLTLIDQEFIEWKLCDSCEVYSLMLGEVSIHMLVEKKYPLPHDTLRRMLQWKLHVNYNVTEMAYKLLRFIKSQLNQ</sequence>
<name>A0A6L2JY88_TANCI</name>
<feature type="compositionally biased region" description="Basic and acidic residues" evidence="1">
    <location>
        <begin position="103"/>
        <end position="116"/>
    </location>
</feature>
<comment type="caution">
    <text evidence="2">The sequence shown here is derived from an EMBL/GenBank/DDBJ whole genome shotgun (WGS) entry which is preliminary data.</text>
</comment>
<evidence type="ECO:0000313" key="2">
    <source>
        <dbReference type="EMBL" id="GEU40825.1"/>
    </source>
</evidence>
<feature type="compositionally biased region" description="Basic and acidic residues" evidence="1">
    <location>
        <begin position="49"/>
        <end position="72"/>
    </location>
</feature>
<dbReference type="EMBL" id="BKCJ010001356">
    <property type="protein sequence ID" value="GEU40825.1"/>
    <property type="molecule type" value="Genomic_DNA"/>
</dbReference>